<evidence type="ECO:0000313" key="1">
    <source>
        <dbReference type="EMBL" id="QNO54985.1"/>
    </source>
</evidence>
<organism evidence="1">
    <name type="scientific">Candidatus Methanophaga sp. ANME-1 ERB7</name>
    <dbReference type="NCBI Taxonomy" id="2759913"/>
    <lineage>
        <taxon>Archaea</taxon>
        <taxon>Methanobacteriati</taxon>
        <taxon>Methanobacteriota</taxon>
        <taxon>Stenosarchaea group</taxon>
        <taxon>Methanomicrobia</taxon>
        <taxon>Candidatus Methanophagales</taxon>
        <taxon>Candidatus Methanophagaceae</taxon>
        <taxon>Candidatus Methanophaga</taxon>
    </lineage>
</organism>
<dbReference type="EMBL" id="MT631599">
    <property type="protein sequence ID" value="QNO54985.1"/>
    <property type="molecule type" value="Genomic_DNA"/>
</dbReference>
<sequence length="69" mass="8048">MARGRGFGRGFWSGFGPGRGMGMGNPYPYCKNFPWLPRRWWTGMYGAIAPGMYPMPYYGYPYSYGRWTR</sequence>
<accession>A0A7G9Z401</accession>
<name>A0A7G9Z401_9EURY</name>
<proteinExistence type="predicted"/>
<dbReference type="AlphaFoldDB" id="A0A7G9Z401"/>
<protein>
    <submittedName>
        <fullName evidence="1">Uncharacterized protein</fullName>
    </submittedName>
</protein>
<reference evidence="1" key="1">
    <citation type="submission" date="2020-06" db="EMBL/GenBank/DDBJ databases">
        <title>Unique genomic features of the anaerobic methanotrophic archaea.</title>
        <authorList>
            <person name="Chadwick G.L."/>
            <person name="Skennerton C.T."/>
            <person name="Laso-Perez R."/>
            <person name="Leu A.O."/>
            <person name="Speth D.R."/>
            <person name="Yu H."/>
            <person name="Morgan-Lang C."/>
            <person name="Hatzenpichler R."/>
            <person name="Goudeau D."/>
            <person name="Malmstrom R."/>
            <person name="Brazelton W.J."/>
            <person name="Woyke T."/>
            <person name="Hallam S.J."/>
            <person name="Tyson G.W."/>
            <person name="Wegener G."/>
            <person name="Boetius A."/>
            <person name="Orphan V."/>
        </authorList>
    </citation>
    <scope>NUCLEOTIDE SEQUENCE</scope>
</reference>
<gene>
    <name evidence="1" type="ORF">MCEIKFBD_00046</name>
</gene>